<dbReference type="NCBIfam" id="TIGR00912">
    <property type="entry name" value="2A0309"/>
    <property type="match status" value="1"/>
</dbReference>
<dbReference type="InterPro" id="IPR004761">
    <property type="entry name" value="Spore_GerAB"/>
</dbReference>
<feature type="transmembrane region" description="Helical" evidence="8">
    <location>
        <begin position="305"/>
        <end position="324"/>
    </location>
</feature>
<dbReference type="GO" id="GO:0009847">
    <property type="term" value="P:spore germination"/>
    <property type="evidence" value="ECO:0007669"/>
    <property type="project" value="InterPro"/>
</dbReference>
<feature type="transmembrane region" description="Helical" evidence="8">
    <location>
        <begin position="40"/>
        <end position="62"/>
    </location>
</feature>
<evidence type="ECO:0000256" key="3">
    <source>
        <dbReference type="ARBA" id="ARBA00022448"/>
    </source>
</evidence>
<dbReference type="KEGG" id="dmt:DESME_00915"/>
<feature type="transmembrane region" description="Helical" evidence="8">
    <location>
        <begin position="116"/>
        <end position="134"/>
    </location>
</feature>
<feature type="transmembrane region" description="Helical" evidence="8">
    <location>
        <begin position="146"/>
        <end position="163"/>
    </location>
</feature>
<accession>W0E9T5</accession>
<dbReference type="GO" id="GO:0016020">
    <property type="term" value="C:membrane"/>
    <property type="evidence" value="ECO:0007669"/>
    <property type="project" value="UniProtKB-SubCell"/>
</dbReference>
<dbReference type="Gene3D" id="1.20.1740.10">
    <property type="entry name" value="Amino acid/polyamine transporter I"/>
    <property type="match status" value="1"/>
</dbReference>
<organism evidence="9 10">
    <name type="scientific">Desulfitobacterium metallireducens DSM 15288</name>
    <dbReference type="NCBI Taxonomy" id="871968"/>
    <lineage>
        <taxon>Bacteria</taxon>
        <taxon>Bacillati</taxon>
        <taxon>Bacillota</taxon>
        <taxon>Clostridia</taxon>
        <taxon>Eubacteriales</taxon>
        <taxon>Desulfitobacteriaceae</taxon>
        <taxon>Desulfitobacterium</taxon>
    </lineage>
</organism>
<dbReference type="AlphaFoldDB" id="W0E9T5"/>
<evidence type="ECO:0000256" key="6">
    <source>
        <dbReference type="ARBA" id="ARBA00022989"/>
    </source>
</evidence>
<reference evidence="9 10" key="1">
    <citation type="submission" date="2013-12" db="EMBL/GenBank/DDBJ databases">
        <authorList>
            <consortium name="DOE Joint Genome Institute"/>
            <person name="Smidt H."/>
            <person name="Huntemann M."/>
            <person name="Han J."/>
            <person name="Chen A."/>
            <person name="Kyrpides N."/>
            <person name="Mavromatis K."/>
            <person name="Markowitz V."/>
            <person name="Palaniappan K."/>
            <person name="Ivanova N."/>
            <person name="Schaumberg A."/>
            <person name="Pati A."/>
            <person name="Liolios K."/>
            <person name="Nordberg H.P."/>
            <person name="Cantor M.N."/>
            <person name="Hua S.X."/>
            <person name="Woyke T."/>
        </authorList>
    </citation>
    <scope>NUCLEOTIDE SEQUENCE [LARGE SCALE GENOMIC DNA]</scope>
    <source>
        <strain evidence="10">DSM 15288</strain>
    </source>
</reference>
<comment type="subcellular location">
    <subcellularLocation>
        <location evidence="1">Membrane</location>
        <topology evidence="1">Multi-pass membrane protein</topology>
    </subcellularLocation>
</comment>
<dbReference type="PANTHER" id="PTHR34975:SF2">
    <property type="entry name" value="SPORE GERMINATION PROTEIN A2"/>
    <property type="match status" value="1"/>
</dbReference>
<evidence type="ECO:0000256" key="1">
    <source>
        <dbReference type="ARBA" id="ARBA00004141"/>
    </source>
</evidence>
<gene>
    <name evidence="9" type="ORF">DESME_00915</name>
</gene>
<keyword evidence="3" id="KW-0813">Transport</keyword>
<proteinExistence type="inferred from homology"/>
<feature type="transmembrane region" description="Helical" evidence="8">
    <location>
        <begin position="215"/>
        <end position="238"/>
    </location>
</feature>
<evidence type="ECO:0000256" key="8">
    <source>
        <dbReference type="SAM" id="Phobius"/>
    </source>
</evidence>
<keyword evidence="6 8" id="KW-1133">Transmembrane helix</keyword>
<dbReference type="eggNOG" id="COG0531">
    <property type="taxonomic scope" value="Bacteria"/>
</dbReference>
<dbReference type="STRING" id="871968.DESME_00915"/>
<evidence type="ECO:0000256" key="2">
    <source>
        <dbReference type="ARBA" id="ARBA00007998"/>
    </source>
</evidence>
<protein>
    <submittedName>
        <fullName evidence="9">Spore germination protein</fullName>
    </submittedName>
</protein>
<feature type="transmembrane region" description="Helical" evidence="8">
    <location>
        <begin position="83"/>
        <end position="104"/>
    </location>
</feature>
<dbReference type="Pfam" id="PF03845">
    <property type="entry name" value="Spore_permease"/>
    <property type="match status" value="1"/>
</dbReference>
<comment type="similarity">
    <text evidence="2">Belongs to the amino acid-polyamine-organocation (APC) superfamily. Spore germination protein (SGP) (TC 2.A.3.9) family.</text>
</comment>
<evidence type="ECO:0000256" key="7">
    <source>
        <dbReference type="ARBA" id="ARBA00023136"/>
    </source>
</evidence>
<dbReference type="HOGENOM" id="CLU_047547_1_2_9"/>
<feature type="transmembrane region" description="Helical" evidence="8">
    <location>
        <begin position="183"/>
        <end position="203"/>
    </location>
</feature>
<evidence type="ECO:0000313" key="9">
    <source>
        <dbReference type="EMBL" id="AHF05811.1"/>
    </source>
</evidence>
<keyword evidence="4" id="KW-0309">Germination</keyword>
<dbReference type="OrthoDB" id="1675410at2"/>
<evidence type="ECO:0000256" key="5">
    <source>
        <dbReference type="ARBA" id="ARBA00022692"/>
    </source>
</evidence>
<dbReference type="EMBL" id="CP007032">
    <property type="protein sequence ID" value="AHF05811.1"/>
    <property type="molecule type" value="Genomic_DNA"/>
</dbReference>
<evidence type="ECO:0000313" key="10">
    <source>
        <dbReference type="Proteomes" id="UP000010847"/>
    </source>
</evidence>
<keyword evidence="7 8" id="KW-0472">Membrane</keyword>
<feature type="transmembrane region" description="Helical" evidence="8">
    <location>
        <begin position="12"/>
        <end position="34"/>
    </location>
</feature>
<dbReference type="RefSeq" id="WP_006719134.1">
    <property type="nucleotide sequence ID" value="NZ_CP007032.1"/>
</dbReference>
<dbReference type="PANTHER" id="PTHR34975">
    <property type="entry name" value="SPORE GERMINATION PROTEIN A2"/>
    <property type="match status" value="1"/>
</dbReference>
<name>W0E9T5_9FIRM</name>
<feature type="transmembrane region" description="Helical" evidence="8">
    <location>
        <begin position="336"/>
        <end position="357"/>
    </location>
</feature>
<keyword evidence="10" id="KW-1185">Reference proteome</keyword>
<dbReference type="Proteomes" id="UP000010847">
    <property type="component" value="Chromosome"/>
</dbReference>
<feature type="transmembrane region" description="Helical" evidence="8">
    <location>
        <begin position="271"/>
        <end position="293"/>
    </location>
</feature>
<keyword evidence="5 8" id="KW-0812">Transmembrane</keyword>
<sequence length="365" mass="41392">MIEGGKITYTQMILLLFISRVISWIALLPVILAPPANQDVWIDCLMSFPIHLIVALPFYLLAKKFPSQTPYEYSQAITGKAGKLVGILYILFFIHLSALALSQFSEFHTTVVMPETPSLFFIITLTLAAAYAAHYGIEVLGRLSEFIAPIIMIALIGVILLLVKDMDIKELTPILEKGIYPSIFTGLSPVSQTVEIIGMAIIMPFLNDRKKIREVYILTPLLLVLFLFILTFSVIALLGDDLAKSFTYPFFNIVRVVHVGDFLERIESIHVAIWVLGMFIKIAFYYYLIVLGLSQLFHLKDYKPLILPTGSIIISLSNVLGQNVVETREFYSFEIYTWYTLFFILFIPTLLLLTAIFRKKGEQSR</sequence>
<evidence type="ECO:0000256" key="4">
    <source>
        <dbReference type="ARBA" id="ARBA00022544"/>
    </source>
</evidence>